<protein>
    <submittedName>
        <fullName evidence="2">DUF3987 domain-containing protein</fullName>
    </submittedName>
</protein>
<evidence type="ECO:0000259" key="1">
    <source>
        <dbReference type="Pfam" id="PF08707"/>
    </source>
</evidence>
<sequence length="601" mass="68639">MSKKIFFAQDWENVPSEIQQTDMPSITPLYNKVEEDVENIVREIEQRAIDITPNYKDWVELGFALVDGLGENGREYYHRISRFYPNYQREETDKQYTHCLQSKGQGITIRSFFHLANQAGISLAPFNKEHLSILPNIQNGKTGKWIKSEEELPAFPECVFDHLPSFLNEVVNNSISLDDRDTILIGAIVCLSVCFHNICGVYDERIVYPNLYLFVVADADMGKGALTLCRELVAPINRNLHELSKQLEQEYKEAMNAYIKGKKDGGMTMPTEPPMRMLVIPANSSASSFLKILGDNDGIGLLFESEGDTLSQTLKSDYGNYSDVLRKAFHHELVSLSRRKDREYCEVSNPRVSVALAGTPEQVRKLIPDAENGLMSRFCFYIIRFKRGIRNVFATNDISQSKNAMFKLLGDKFCHLHEEFVRQGNYSFSLPSDLQEHFIEYLSRVNEECCDEVDNKMQGVVRRMGLIAYRIMMVLTVVRQLGNGYDVQTSQDGIIRLVCHESDYRVAMSICDTLLYHAVFIYRNLSRNQSKQTASILQETGVAARRNTLYNMLPETFTKKDYDAAILALGENGSTAAKWIEAFIRSGKLCRIEQGKYKKIF</sequence>
<dbReference type="RefSeq" id="WP_258335550.1">
    <property type="nucleotide sequence ID" value="NZ_JANRHJ010000005.1"/>
</dbReference>
<feature type="domain" description="Primase C-terminal 2" evidence="1">
    <location>
        <begin position="49"/>
        <end position="116"/>
    </location>
</feature>
<dbReference type="Pfam" id="PF08707">
    <property type="entry name" value="PriCT_2"/>
    <property type="match status" value="1"/>
</dbReference>
<gene>
    <name evidence="2" type="ORF">NW209_05150</name>
</gene>
<evidence type="ECO:0000313" key="3">
    <source>
        <dbReference type="Proteomes" id="UP001204579"/>
    </source>
</evidence>
<dbReference type="InterPro" id="IPR014819">
    <property type="entry name" value="PriCT_2"/>
</dbReference>
<dbReference type="InterPro" id="IPR025048">
    <property type="entry name" value="DUF3987"/>
</dbReference>
<keyword evidence="3" id="KW-1185">Reference proteome</keyword>
<organism evidence="2 3">
    <name type="scientific">Phocaeicola barnesiae</name>
    <dbReference type="NCBI Taxonomy" id="376804"/>
    <lineage>
        <taxon>Bacteria</taxon>
        <taxon>Pseudomonadati</taxon>
        <taxon>Bacteroidota</taxon>
        <taxon>Bacteroidia</taxon>
        <taxon>Bacteroidales</taxon>
        <taxon>Bacteroidaceae</taxon>
        <taxon>Phocaeicola</taxon>
    </lineage>
</organism>
<dbReference type="GO" id="GO:0016817">
    <property type="term" value="F:hydrolase activity, acting on acid anhydrides"/>
    <property type="evidence" value="ECO:0007669"/>
    <property type="project" value="InterPro"/>
</dbReference>
<name>A0AAW5N681_9BACT</name>
<accession>A0AAW5N681</accession>
<evidence type="ECO:0000313" key="2">
    <source>
        <dbReference type="EMBL" id="MCR8873410.1"/>
    </source>
</evidence>
<reference evidence="2 3" key="1">
    <citation type="submission" date="2022-08" db="EMBL/GenBank/DDBJ databases">
        <authorList>
            <person name="Zeman M."/>
            <person name="Kubasova T."/>
        </authorList>
    </citation>
    <scope>NUCLEOTIDE SEQUENCE [LARGE SCALE GENOMIC DNA]</scope>
    <source>
        <strain evidence="2 3">ET62</strain>
    </source>
</reference>
<proteinExistence type="predicted"/>
<dbReference type="Pfam" id="PF13148">
    <property type="entry name" value="DUF3987"/>
    <property type="match status" value="1"/>
</dbReference>
<dbReference type="EMBL" id="JANRHJ010000005">
    <property type="protein sequence ID" value="MCR8873410.1"/>
    <property type="molecule type" value="Genomic_DNA"/>
</dbReference>
<comment type="caution">
    <text evidence="2">The sequence shown here is derived from an EMBL/GenBank/DDBJ whole genome shotgun (WGS) entry which is preliminary data.</text>
</comment>
<dbReference type="Proteomes" id="UP001204579">
    <property type="component" value="Unassembled WGS sequence"/>
</dbReference>
<dbReference type="AlphaFoldDB" id="A0AAW5N681"/>